<keyword evidence="2" id="KW-0732">Signal</keyword>
<name>A0A1I7RW95_BURXY</name>
<evidence type="ECO:0000313" key="7">
    <source>
        <dbReference type="WBParaSite" id="BXY_0500800.1"/>
    </source>
</evidence>
<feature type="region of interest" description="Disordered" evidence="1">
    <location>
        <begin position="393"/>
        <end position="424"/>
    </location>
</feature>
<feature type="chain" id="PRO_5035359497" evidence="2">
    <location>
        <begin position="26"/>
        <end position="731"/>
    </location>
</feature>
<evidence type="ECO:0000256" key="1">
    <source>
        <dbReference type="SAM" id="MobiDB-lite"/>
    </source>
</evidence>
<proteinExistence type="predicted"/>
<feature type="compositionally biased region" description="Low complexity" evidence="1">
    <location>
        <begin position="332"/>
        <end position="346"/>
    </location>
</feature>
<feature type="region of interest" description="Disordered" evidence="1">
    <location>
        <begin position="285"/>
        <end position="351"/>
    </location>
</feature>
<reference evidence="7" key="1">
    <citation type="submission" date="2016-11" db="UniProtKB">
        <authorList>
            <consortium name="WormBaseParasite"/>
        </authorList>
    </citation>
    <scope>IDENTIFICATION</scope>
</reference>
<dbReference type="AlphaFoldDB" id="A0A1I7RW95"/>
<evidence type="ECO:0000313" key="6">
    <source>
        <dbReference type="Proteomes" id="UP000659654"/>
    </source>
</evidence>
<evidence type="ECO:0000313" key="3">
    <source>
        <dbReference type="EMBL" id="CAD5214639.1"/>
    </source>
</evidence>
<feature type="region of interest" description="Disordered" evidence="1">
    <location>
        <begin position="202"/>
        <end position="238"/>
    </location>
</feature>
<evidence type="ECO:0000313" key="5">
    <source>
        <dbReference type="Proteomes" id="UP000095284"/>
    </source>
</evidence>
<evidence type="ECO:0000256" key="2">
    <source>
        <dbReference type="SAM" id="SignalP"/>
    </source>
</evidence>
<dbReference type="Proteomes" id="UP000095284">
    <property type="component" value="Unplaced"/>
</dbReference>
<dbReference type="EMBL" id="CAJFDI010000002">
    <property type="protein sequence ID" value="CAD5214639.1"/>
    <property type="molecule type" value="Genomic_DNA"/>
</dbReference>
<gene>
    <name evidence="3" type="ORF">BXYJ_LOCUS3630</name>
</gene>
<feature type="signal peptide" evidence="2">
    <location>
        <begin position="1"/>
        <end position="25"/>
    </location>
</feature>
<feature type="compositionally biased region" description="Polar residues" evidence="1">
    <location>
        <begin position="403"/>
        <end position="419"/>
    </location>
</feature>
<protein>
    <submittedName>
        <fullName evidence="3">(pine wood nematode) hypothetical protein</fullName>
    </submittedName>
</protein>
<dbReference type="WBParaSite" id="BXY_0500800.1">
    <property type="protein sequence ID" value="BXY_0500800.1"/>
    <property type="gene ID" value="BXY_0500800"/>
</dbReference>
<dbReference type="eggNOG" id="ENOG502STYV">
    <property type="taxonomic scope" value="Eukaryota"/>
</dbReference>
<evidence type="ECO:0000313" key="4">
    <source>
        <dbReference type="EMBL" id="CAG9095317.1"/>
    </source>
</evidence>
<dbReference type="Proteomes" id="UP000582659">
    <property type="component" value="Unassembled WGS sequence"/>
</dbReference>
<reference evidence="4" key="2">
    <citation type="submission" date="2020-08" db="EMBL/GenBank/DDBJ databases">
        <authorList>
            <person name="Kikuchi T."/>
        </authorList>
    </citation>
    <scope>NUCLEOTIDE SEQUENCE</scope>
    <source>
        <strain evidence="3">Ka4C1</strain>
    </source>
</reference>
<sequence>MRHRYDQSSQLLLLSFFFLCHSTFANDSCLNVSSDCCWRENNSSRPWKFHDHIDQTYYRRTFRLGTLRAPPASGYYSSVLSDPHELSALESCDYCTRTGILKISIRHWASPVSAFQLCFRQTTPERKTSQCKELDSNKHGLVETQTIRVLQGYPVNIIIVLRSRSVHLPPTGLIDFLDVETEPCDVNIKPLRKDVKPRFYEHEDGMDEEGAPRQKQAGIAPRIERIPTSRQGNSEPDHYQELLSKKRSYYDKLLEKQLMRKEFKSHQLAAPRVVVGDKPRNISRLITTSSTSSKPAIPARNPKRILTSGWSKRKNDEALKTTTESSEDVLNKGSTAGTTSTTAKATQFPDPLSEMFGKDFAEFLEPTFNSSRYEKEEDPEDEATVNPINTTVNLPVTAFPPRMTTTEPSAQTGSQNLETESPVEELQGKVITTSENPSTLARLRIQPLNKRIDGTEDTLKEQEVSSSMNPLKVVPAELHSHLPSFSHHFVDVIPPHIHPAHLASIITTTPPAFNILTTMPTTTLTPAIVTTQSSATIRPLSQEPPTAPPVWSTTEDLPEHTQIEEVVLPEFKEKSCDISGGCLFENGLCSFRNMNPSVFRKVTVGTSNFIETRVTPGQVASIESPTNASEPFFVVFDYLEWTEGERFMGCCQFKVNGKSQLRCPFESERAQGEILWRGGMMACVAGTEKIIFICENLGSKHGICALDNVRLHPDWDPGFTEPCQRDSLNQL</sequence>
<dbReference type="EMBL" id="CAJFCV020000002">
    <property type="protein sequence ID" value="CAG9095317.1"/>
    <property type="molecule type" value="Genomic_DNA"/>
</dbReference>
<organism evidence="5 7">
    <name type="scientific">Bursaphelenchus xylophilus</name>
    <name type="common">Pinewood nematode worm</name>
    <name type="synonym">Aphelenchoides xylophilus</name>
    <dbReference type="NCBI Taxonomy" id="6326"/>
    <lineage>
        <taxon>Eukaryota</taxon>
        <taxon>Metazoa</taxon>
        <taxon>Ecdysozoa</taxon>
        <taxon>Nematoda</taxon>
        <taxon>Chromadorea</taxon>
        <taxon>Rhabditida</taxon>
        <taxon>Tylenchina</taxon>
        <taxon>Tylenchomorpha</taxon>
        <taxon>Aphelenchoidea</taxon>
        <taxon>Aphelenchoididae</taxon>
        <taxon>Bursaphelenchus</taxon>
    </lineage>
</organism>
<dbReference type="OrthoDB" id="5828686at2759"/>
<dbReference type="Proteomes" id="UP000659654">
    <property type="component" value="Unassembled WGS sequence"/>
</dbReference>
<accession>A0A1I7RW95</accession>
<keyword evidence="6" id="KW-1185">Reference proteome</keyword>